<evidence type="ECO:0000313" key="3">
    <source>
        <dbReference type="Proteomes" id="UP001066276"/>
    </source>
</evidence>
<gene>
    <name evidence="2" type="ORF">NDU88_001357</name>
</gene>
<keyword evidence="3" id="KW-1185">Reference proteome</keyword>
<evidence type="ECO:0000313" key="2">
    <source>
        <dbReference type="EMBL" id="KAJ1176074.1"/>
    </source>
</evidence>
<dbReference type="AlphaFoldDB" id="A0AAV7THM5"/>
<feature type="region of interest" description="Disordered" evidence="1">
    <location>
        <begin position="1"/>
        <end position="43"/>
    </location>
</feature>
<reference evidence="2" key="1">
    <citation type="journal article" date="2022" name="bioRxiv">
        <title>Sequencing and chromosome-scale assembly of the giantPleurodeles waltlgenome.</title>
        <authorList>
            <person name="Brown T."/>
            <person name="Elewa A."/>
            <person name="Iarovenko S."/>
            <person name="Subramanian E."/>
            <person name="Araus A.J."/>
            <person name="Petzold A."/>
            <person name="Susuki M."/>
            <person name="Suzuki K.-i.T."/>
            <person name="Hayashi T."/>
            <person name="Toyoda A."/>
            <person name="Oliveira C."/>
            <person name="Osipova E."/>
            <person name="Leigh N.D."/>
            <person name="Simon A."/>
            <person name="Yun M.H."/>
        </authorList>
    </citation>
    <scope>NUCLEOTIDE SEQUENCE</scope>
    <source>
        <strain evidence="2">20211129_DDA</strain>
        <tissue evidence="2">Liver</tissue>
    </source>
</reference>
<dbReference type="EMBL" id="JANPWB010000006">
    <property type="protein sequence ID" value="KAJ1176074.1"/>
    <property type="molecule type" value="Genomic_DNA"/>
</dbReference>
<comment type="caution">
    <text evidence="2">The sequence shown here is derived from an EMBL/GenBank/DDBJ whole genome shotgun (WGS) entry which is preliminary data.</text>
</comment>
<sequence>MATQRMRYKDPPRAASRLYVPVPPTPPSRHFEPQREGEEHRPSVAQCSTCYTFPAFLHHTVEYSTPGSLPPPTSLATHRSKKEFTLKVMLTQAFSKKSDTPHNITTVEDMAQRALTSNPDCSERDALHTHSFIGVLISTLRNDIVTLLEDVTTDIKDIKRDIIETGHHVTNLENSNDARKDDPESYQQELIDHQEPNKDLQLSLE</sequence>
<accession>A0AAV7THM5</accession>
<proteinExistence type="predicted"/>
<feature type="region of interest" description="Disordered" evidence="1">
    <location>
        <begin position="173"/>
        <end position="205"/>
    </location>
</feature>
<evidence type="ECO:0000256" key="1">
    <source>
        <dbReference type="SAM" id="MobiDB-lite"/>
    </source>
</evidence>
<name>A0AAV7THM5_PLEWA</name>
<protein>
    <submittedName>
        <fullName evidence="2">Uncharacterized protein</fullName>
    </submittedName>
</protein>
<organism evidence="2 3">
    <name type="scientific">Pleurodeles waltl</name>
    <name type="common">Iberian ribbed newt</name>
    <dbReference type="NCBI Taxonomy" id="8319"/>
    <lineage>
        <taxon>Eukaryota</taxon>
        <taxon>Metazoa</taxon>
        <taxon>Chordata</taxon>
        <taxon>Craniata</taxon>
        <taxon>Vertebrata</taxon>
        <taxon>Euteleostomi</taxon>
        <taxon>Amphibia</taxon>
        <taxon>Batrachia</taxon>
        <taxon>Caudata</taxon>
        <taxon>Salamandroidea</taxon>
        <taxon>Salamandridae</taxon>
        <taxon>Pleurodelinae</taxon>
        <taxon>Pleurodeles</taxon>
    </lineage>
</organism>
<feature type="compositionally biased region" description="Basic and acidic residues" evidence="1">
    <location>
        <begin position="29"/>
        <end position="42"/>
    </location>
</feature>
<dbReference type="Proteomes" id="UP001066276">
    <property type="component" value="Chromosome 3_2"/>
</dbReference>